<gene>
    <name evidence="2" type="ORF">ISP14_16640</name>
</gene>
<dbReference type="Proteomes" id="UP001620397">
    <property type="component" value="Unassembled WGS sequence"/>
</dbReference>
<feature type="region of interest" description="Disordered" evidence="1">
    <location>
        <begin position="126"/>
        <end position="149"/>
    </location>
</feature>
<evidence type="ECO:0000256" key="1">
    <source>
        <dbReference type="SAM" id="MobiDB-lite"/>
    </source>
</evidence>
<dbReference type="RefSeq" id="WP_404541994.1">
    <property type="nucleotide sequence ID" value="NZ_JADIKL010000012.1"/>
</dbReference>
<proteinExistence type="predicted"/>
<evidence type="ECO:0000313" key="2">
    <source>
        <dbReference type="EMBL" id="MFK2932413.1"/>
    </source>
</evidence>
<keyword evidence="3" id="KW-1185">Reference proteome</keyword>
<accession>A0ABW8KNH8</accession>
<comment type="caution">
    <text evidence="2">The sequence shown here is derived from an EMBL/GenBank/DDBJ whole genome shotgun (WGS) entry which is preliminary data.</text>
</comment>
<name>A0ABW8KNH8_9GAMM</name>
<protein>
    <submittedName>
        <fullName evidence="2">Uncharacterized protein</fullName>
    </submittedName>
</protein>
<sequence length="159" mass="17262">MDKGTYSRLLVDAIGKRFPDTAADIRSRVRLTDLKGNSPEAVLMTTDLLESMIVLPLRAHFDILDRLAPQILGIGPEDNMLLRFDAGTPDEDGHTLPLSPAVLVTERASVEKALLILEEALRDIRNAFGPPTSTPTEGTPSNPSPGGLERELVFGDIYA</sequence>
<reference evidence="2 3" key="1">
    <citation type="submission" date="2020-10" db="EMBL/GenBank/DDBJ databases">
        <title>Phylogeny of dyella-like bacteria.</title>
        <authorList>
            <person name="Fu J."/>
        </authorList>
    </citation>
    <scope>NUCLEOTIDE SEQUENCE [LARGE SCALE GENOMIC DNA]</scope>
    <source>
        <strain evidence="2 3">DKC-1</strain>
    </source>
</reference>
<dbReference type="EMBL" id="JADIKL010000012">
    <property type="protein sequence ID" value="MFK2932413.1"/>
    <property type="molecule type" value="Genomic_DNA"/>
</dbReference>
<organism evidence="2 3">
    <name type="scientific">Dyella agri</name>
    <dbReference type="NCBI Taxonomy" id="1926869"/>
    <lineage>
        <taxon>Bacteria</taxon>
        <taxon>Pseudomonadati</taxon>
        <taxon>Pseudomonadota</taxon>
        <taxon>Gammaproteobacteria</taxon>
        <taxon>Lysobacterales</taxon>
        <taxon>Rhodanobacteraceae</taxon>
        <taxon>Dyella</taxon>
    </lineage>
</organism>
<feature type="compositionally biased region" description="Low complexity" evidence="1">
    <location>
        <begin position="129"/>
        <end position="147"/>
    </location>
</feature>
<evidence type="ECO:0000313" key="3">
    <source>
        <dbReference type="Proteomes" id="UP001620397"/>
    </source>
</evidence>